<dbReference type="SUPFAM" id="SSF103473">
    <property type="entry name" value="MFS general substrate transporter"/>
    <property type="match status" value="1"/>
</dbReference>
<keyword evidence="4 5" id="KW-0472">Membrane</keyword>
<feature type="transmembrane region" description="Helical" evidence="5">
    <location>
        <begin position="88"/>
        <end position="106"/>
    </location>
</feature>
<evidence type="ECO:0000256" key="3">
    <source>
        <dbReference type="ARBA" id="ARBA00022989"/>
    </source>
</evidence>
<dbReference type="RefSeq" id="WP_104484772.1">
    <property type="nucleotide sequence ID" value="NZ_BMYB01000024.1"/>
</dbReference>
<evidence type="ECO:0000256" key="5">
    <source>
        <dbReference type="SAM" id="Phobius"/>
    </source>
</evidence>
<dbReference type="Proteomes" id="UP000242231">
    <property type="component" value="Unassembled WGS sequence"/>
</dbReference>
<feature type="transmembrane region" description="Helical" evidence="5">
    <location>
        <begin position="377"/>
        <end position="404"/>
    </location>
</feature>
<comment type="caution">
    <text evidence="7">The sequence shown here is derived from an EMBL/GenBank/DDBJ whole genome shotgun (WGS) entry which is preliminary data.</text>
</comment>
<dbReference type="PANTHER" id="PTHR23508">
    <property type="entry name" value="CARBOXYLIC ACID TRANSPORTER PROTEIN HOMOLOG"/>
    <property type="match status" value="1"/>
</dbReference>
<dbReference type="InterPro" id="IPR005829">
    <property type="entry name" value="Sugar_transporter_CS"/>
</dbReference>
<dbReference type="GO" id="GO:0005886">
    <property type="term" value="C:plasma membrane"/>
    <property type="evidence" value="ECO:0007669"/>
    <property type="project" value="TreeGrafter"/>
</dbReference>
<evidence type="ECO:0000256" key="1">
    <source>
        <dbReference type="ARBA" id="ARBA00004141"/>
    </source>
</evidence>
<feature type="domain" description="Major facilitator superfamily (MFS) profile" evidence="6">
    <location>
        <begin position="22"/>
        <end position="432"/>
    </location>
</feature>
<evidence type="ECO:0000256" key="4">
    <source>
        <dbReference type="ARBA" id="ARBA00023136"/>
    </source>
</evidence>
<feature type="transmembrane region" description="Helical" evidence="5">
    <location>
        <begin position="410"/>
        <end position="428"/>
    </location>
</feature>
<gene>
    <name evidence="7" type="ORF">UN63_00150</name>
</gene>
<keyword evidence="2 5" id="KW-0812">Transmembrane</keyword>
<feature type="transmembrane region" description="Helical" evidence="5">
    <location>
        <begin position="318"/>
        <end position="336"/>
    </location>
</feature>
<comment type="subcellular location">
    <subcellularLocation>
        <location evidence="1">Membrane</location>
        <topology evidence="1">Multi-pass membrane protein</topology>
    </subcellularLocation>
</comment>
<dbReference type="InterPro" id="IPR036259">
    <property type="entry name" value="MFS_trans_sf"/>
</dbReference>
<dbReference type="InterPro" id="IPR011701">
    <property type="entry name" value="MFS"/>
</dbReference>
<name>A0A2P5TRD2_9GAMM</name>
<feature type="transmembrane region" description="Helical" evidence="5">
    <location>
        <begin position="176"/>
        <end position="195"/>
    </location>
</feature>
<feature type="transmembrane region" description="Helical" evidence="5">
    <location>
        <begin position="56"/>
        <end position="76"/>
    </location>
</feature>
<dbReference type="PROSITE" id="PS50850">
    <property type="entry name" value="MFS"/>
    <property type="match status" value="1"/>
</dbReference>
<dbReference type="EMBL" id="MPZM01000001">
    <property type="protein sequence ID" value="PPL18392.1"/>
    <property type="molecule type" value="Genomic_DNA"/>
</dbReference>
<feature type="transmembrane region" description="Helical" evidence="5">
    <location>
        <begin position="342"/>
        <end position="365"/>
    </location>
</feature>
<protein>
    <submittedName>
        <fullName evidence="7">MFS transporter</fullName>
    </submittedName>
</protein>
<dbReference type="AlphaFoldDB" id="A0A2P5TRD2"/>
<proteinExistence type="predicted"/>
<dbReference type="GO" id="GO:0046943">
    <property type="term" value="F:carboxylic acid transmembrane transporter activity"/>
    <property type="evidence" value="ECO:0007669"/>
    <property type="project" value="TreeGrafter"/>
</dbReference>
<reference evidence="8" key="1">
    <citation type="submission" date="2016-11" db="EMBL/GenBank/DDBJ databases">
        <authorList>
            <person name="Sisinthy S."/>
            <person name="Ara S."/>
            <person name="Gundlapally S.R."/>
        </authorList>
    </citation>
    <scope>NUCLEOTIDE SEQUENCE [LARGE SCALE GENOMIC DNA]</scope>
    <source>
        <strain evidence="8">V1-41</strain>
    </source>
</reference>
<evidence type="ECO:0000313" key="8">
    <source>
        <dbReference type="Proteomes" id="UP000242231"/>
    </source>
</evidence>
<feature type="transmembrane region" description="Helical" evidence="5">
    <location>
        <begin position="146"/>
        <end position="170"/>
    </location>
</feature>
<dbReference type="OrthoDB" id="7066727at2"/>
<evidence type="ECO:0000313" key="7">
    <source>
        <dbReference type="EMBL" id="PPL18392.1"/>
    </source>
</evidence>
<keyword evidence="8" id="KW-1185">Reference proteome</keyword>
<dbReference type="Gene3D" id="1.20.1250.20">
    <property type="entry name" value="MFS general substrate transporter like domains"/>
    <property type="match status" value="1"/>
</dbReference>
<evidence type="ECO:0000259" key="6">
    <source>
        <dbReference type="PROSITE" id="PS50850"/>
    </source>
</evidence>
<dbReference type="CDD" id="cd17365">
    <property type="entry name" value="MFS_PcaK_like"/>
    <property type="match status" value="1"/>
</dbReference>
<dbReference type="PANTHER" id="PTHR23508:SF10">
    <property type="entry name" value="CARBOXYLIC ACID TRANSPORTER PROTEIN HOMOLOG"/>
    <property type="match status" value="1"/>
</dbReference>
<feature type="transmembrane region" description="Helical" evidence="5">
    <location>
        <begin position="22"/>
        <end position="44"/>
    </location>
</feature>
<dbReference type="PROSITE" id="PS00217">
    <property type="entry name" value="SUGAR_TRANSPORT_2"/>
    <property type="match status" value="1"/>
</dbReference>
<feature type="transmembrane region" description="Helical" evidence="5">
    <location>
        <begin position="290"/>
        <end position="311"/>
    </location>
</feature>
<evidence type="ECO:0000256" key="2">
    <source>
        <dbReference type="ARBA" id="ARBA00022692"/>
    </source>
</evidence>
<dbReference type="Pfam" id="PF07690">
    <property type="entry name" value="MFS_1"/>
    <property type="match status" value="1"/>
</dbReference>
<organism evidence="7 8">
    <name type="scientific">Oceanisphaera arctica</name>
    <dbReference type="NCBI Taxonomy" id="641510"/>
    <lineage>
        <taxon>Bacteria</taxon>
        <taxon>Pseudomonadati</taxon>
        <taxon>Pseudomonadota</taxon>
        <taxon>Gammaproteobacteria</taxon>
        <taxon>Aeromonadales</taxon>
        <taxon>Aeromonadaceae</taxon>
        <taxon>Oceanisphaera</taxon>
    </lineage>
</organism>
<feature type="transmembrane region" description="Helical" evidence="5">
    <location>
        <begin position="112"/>
        <end position="134"/>
    </location>
</feature>
<dbReference type="InterPro" id="IPR020846">
    <property type="entry name" value="MFS_dom"/>
</dbReference>
<feature type="transmembrane region" description="Helical" evidence="5">
    <location>
        <begin position="255"/>
        <end position="275"/>
    </location>
</feature>
<accession>A0A2P5TRD2</accession>
<keyword evidence="3 5" id="KW-1133">Transmembrane helix</keyword>
<sequence>MRNIDVNATIDNASFTPFHWKVLFWCSLIIIFDGYDLVIYGVVLPLLMDQWALNPYVAGLLGSSALFGMMFGAMGFGMLSDRLGRKKTILICVVLFSLTTCINGLVTNPWQFGILRFIAGLGIGGVMPNVVSLMSEYSPKRSRSTLVALMFSGYAVGGMMSAGLGIWIVPNYGWQIMFYLAIVPMLLLPLMIKYLPESVAFLMAQDRKEEARALLQKVDPDQQITRQDKLVVPPANVQKAPVLELFRGGRKLSTLMFWTAFFCCLLMVYALGSWLPKLMSAAGYNLGSSLMFLMVLNIGAIVGAVGGGWLADRFSLRSVLVSFFLLASASLVSLGYPHPMWLLYSLMAVAGATTIGSQILLYAYVAQFYPANIRSTALGWASGIGRNGAIVGPMLGGTLLALALPHQMNFLALAVPGAIATVAIALVGRRSARLEASQAGQETRVAANG</sequence>